<dbReference type="Proteomes" id="UP000216101">
    <property type="component" value="Unassembled WGS sequence"/>
</dbReference>
<gene>
    <name evidence="10" type="ORF">CBP51_00900</name>
</gene>
<dbReference type="GO" id="GO:0005524">
    <property type="term" value="F:ATP binding"/>
    <property type="evidence" value="ECO:0007669"/>
    <property type="project" value="UniProtKB-KW"/>
</dbReference>
<evidence type="ECO:0000259" key="8">
    <source>
        <dbReference type="PROSITE" id="PS50893"/>
    </source>
</evidence>
<dbReference type="SUPFAM" id="SSF52540">
    <property type="entry name" value="P-loop containing nucleoside triphosphate hydrolases"/>
    <property type="match status" value="1"/>
</dbReference>
<comment type="caution">
    <text evidence="10">The sequence shown here is derived from an EMBL/GenBank/DDBJ whole genome shotgun (WGS) entry which is preliminary data.</text>
</comment>
<dbReference type="InterPro" id="IPR027417">
    <property type="entry name" value="P-loop_NTPase"/>
</dbReference>
<feature type="transmembrane region" description="Helical" evidence="7">
    <location>
        <begin position="84"/>
        <end position="104"/>
    </location>
</feature>
<evidence type="ECO:0000256" key="1">
    <source>
        <dbReference type="ARBA" id="ARBA00004651"/>
    </source>
</evidence>
<dbReference type="PROSITE" id="PS00211">
    <property type="entry name" value="ABC_TRANSPORTER_1"/>
    <property type="match status" value="1"/>
</dbReference>
<feature type="transmembrane region" description="Helical" evidence="7">
    <location>
        <begin position="43"/>
        <end position="64"/>
    </location>
</feature>
<dbReference type="Pfam" id="PF00005">
    <property type="entry name" value="ABC_tran"/>
    <property type="match status" value="1"/>
</dbReference>
<dbReference type="PROSITE" id="PS50929">
    <property type="entry name" value="ABC_TM1F"/>
    <property type="match status" value="1"/>
</dbReference>
<dbReference type="GO" id="GO:0016887">
    <property type="term" value="F:ATP hydrolysis activity"/>
    <property type="evidence" value="ECO:0007669"/>
    <property type="project" value="InterPro"/>
</dbReference>
<evidence type="ECO:0000256" key="6">
    <source>
        <dbReference type="ARBA" id="ARBA00023136"/>
    </source>
</evidence>
<dbReference type="InterPro" id="IPR036640">
    <property type="entry name" value="ABC1_TM_sf"/>
</dbReference>
<evidence type="ECO:0000256" key="4">
    <source>
        <dbReference type="ARBA" id="ARBA00022840"/>
    </source>
</evidence>
<dbReference type="FunFam" id="3.40.50.300:FF:000218">
    <property type="entry name" value="Multidrug ABC transporter ATP-binding protein"/>
    <property type="match status" value="1"/>
</dbReference>
<protein>
    <submittedName>
        <fullName evidence="10">ABC transporter ATP-binding protein</fullName>
    </submittedName>
</protein>
<dbReference type="EMBL" id="NHNI01000001">
    <property type="protein sequence ID" value="OZY85644.1"/>
    <property type="molecule type" value="Genomic_DNA"/>
</dbReference>
<dbReference type="Pfam" id="PF00664">
    <property type="entry name" value="ABC_membrane"/>
    <property type="match status" value="1"/>
</dbReference>
<dbReference type="SUPFAM" id="SSF90123">
    <property type="entry name" value="ABC transporter transmembrane region"/>
    <property type="match status" value="1"/>
</dbReference>
<evidence type="ECO:0000256" key="5">
    <source>
        <dbReference type="ARBA" id="ARBA00022989"/>
    </source>
</evidence>
<dbReference type="PROSITE" id="PS50893">
    <property type="entry name" value="ABC_TRANSPORTER_2"/>
    <property type="match status" value="1"/>
</dbReference>
<evidence type="ECO:0000256" key="3">
    <source>
        <dbReference type="ARBA" id="ARBA00022741"/>
    </source>
</evidence>
<evidence type="ECO:0000256" key="2">
    <source>
        <dbReference type="ARBA" id="ARBA00022692"/>
    </source>
</evidence>
<dbReference type="InterPro" id="IPR039421">
    <property type="entry name" value="Type_1_exporter"/>
</dbReference>
<evidence type="ECO:0000256" key="7">
    <source>
        <dbReference type="SAM" id="Phobius"/>
    </source>
</evidence>
<dbReference type="InterPro" id="IPR003439">
    <property type="entry name" value="ABC_transporter-like_ATP-bd"/>
</dbReference>
<dbReference type="PANTHER" id="PTHR43394:SF1">
    <property type="entry name" value="ATP-BINDING CASSETTE SUB-FAMILY B MEMBER 10, MITOCHONDRIAL"/>
    <property type="match status" value="1"/>
</dbReference>
<feature type="domain" description="ABC transporter" evidence="8">
    <location>
        <begin position="367"/>
        <end position="603"/>
    </location>
</feature>
<dbReference type="GO" id="GO:0015421">
    <property type="term" value="F:ABC-type oligopeptide transporter activity"/>
    <property type="evidence" value="ECO:0007669"/>
    <property type="project" value="TreeGrafter"/>
</dbReference>
<keyword evidence="2 7" id="KW-0812">Transmembrane</keyword>
<keyword evidence="6 7" id="KW-0472">Membrane</keyword>
<accession>A0A266Q6Y5</accession>
<dbReference type="SMART" id="SM00382">
    <property type="entry name" value="AAA"/>
    <property type="match status" value="1"/>
</dbReference>
<feature type="transmembrane region" description="Helical" evidence="7">
    <location>
        <begin position="191"/>
        <end position="208"/>
    </location>
</feature>
<dbReference type="RefSeq" id="WP_094983511.1">
    <property type="nucleotide sequence ID" value="NZ_NHNI01000001.1"/>
</dbReference>
<sequence length="637" mass="69976">MATNIRGNTALSDIQLEEILAKTSLERGMFLRLLPLLGPVKKLVLSAIIIEALLVAAIFMRPWLVSHLIDAGFIRTAETISVDYQVVLWTGIAFTLTWAARFLLAGIGQYLSGRAAIHVINQLRIRVFSHVQKLSVGYFDRTKAGRITARADSDVNALESLLIQGPPELLSALLRCLVAGVMLWLISPLLFTSIVAIVPIMIIATVIFKKISQRNWGIVAENRSRFTAHLVETVAGVRIIKQTAYETSNHQRYYTLVDNFNKALVYGNIRASWFAPFTAILTTTAMAVLLVVGGRGVALDQITMGQLAASLFYVFIFLAPLQELSDLFERYANGSACAQRIFLMLDTQPEIIDPEQPHPLPQVEGHVAFNQVKFAYSPQATQWVIDDLNLHLPAGEVLAIVGPTGHGKSTLVQLLTRFYDVSEGSVTVDGIDVRALRQSDLRRHVGVVLQDNVLFSGSILDNLRLAAPEASDDELITAAEALDAHELLVALPEGYHTQVGPLGSLLSHGQRQLVCLVRAYLANPAILVLDEATSAVDVKTERRLQIALRRLCEGRTAIIIAHRLSTIRDADRIAVIREGKVVELGKHDDLIGAQGFYASLYKAYEENSIGVIVDTGKNIPVETESKTRFTSEQAITA</sequence>
<evidence type="ECO:0000313" key="10">
    <source>
        <dbReference type="EMBL" id="OZY85644.1"/>
    </source>
</evidence>
<dbReference type="InterPro" id="IPR003593">
    <property type="entry name" value="AAA+_ATPase"/>
</dbReference>
<name>A0A266Q6Y5_9GAMM</name>
<feature type="domain" description="ABC transmembrane type-1" evidence="9">
    <location>
        <begin position="47"/>
        <end position="333"/>
    </location>
</feature>
<dbReference type="InterPro" id="IPR011527">
    <property type="entry name" value="ABC1_TM_dom"/>
</dbReference>
<keyword evidence="3" id="KW-0547">Nucleotide-binding</keyword>
<feature type="transmembrane region" description="Helical" evidence="7">
    <location>
        <begin position="271"/>
        <end position="292"/>
    </location>
</feature>
<evidence type="ECO:0000313" key="11">
    <source>
        <dbReference type="Proteomes" id="UP000216101"/>
    </source>
</evidence>
<keyword evidence="4 10" id="KW-0067">ATP-binding</keyword>
<evidence type="ECO:0000259" key="9">
    <source>
        <dbReference type="PROSITE" id="PS50929"/>
    </source>
</evidence>
<organism evidence="10 11">
    <name type="scientific">Cellvibrio mixtus</name>
    <dbReference type="NCBI Taxonomy" id="39650"/>
    <lineage>
        <taxon>Bacteria</taxon>
        <taxon>Pseudomonadati</taxon>
        <taxon>Pseudomonadota</taxon>
        <taxon>Gammaproteobacteria</taxon>
        <taxon>Cellvibrionales</taxon>
        <taxon>Cellvibrionaceae</taxon>
        <taxon>Cellvibrio</taxon>
    </lineage>
</organism>
<dbReference type="CDD" id="cd07346">
    <property type="entry name" value="ABC_6TM_exporters"/>
    <property type="match status" value="1"/>
</dbReference>
<dbReference type="AlphaFoldDB" id="A0A266Q6Y5"/>
<keyword evidence="11" id="KW-1185">Reference proteome</keyword>
<comment type="subcellular location">
    <subcellularLocation>
        <location evidence="1">Cell membrane</location>
        <topology evidence="1">Multi-pass membrane protein</topology>
    </subcellularLocation>
</comment>
<dbReference type="PANTHER" id="PTHR43394">
    <property type="entry name" value="ATP-DEPENDENT PERMEASE MDL1, MITOCHONDRIAL"/>
    <property type="match status" value="1"/>
</dbReference>
<reference evidence="11" key="1">
    <citation type="submission" date="2017-05" db="EMBL/GenBank/DDBJ databases">
        <authorList>
            <person name="Barney B.M."/>
        </authorList>
    </citation>
    <scope>NUCLEOTIDE SEQUENCE [LARGE SCALE GENOMIC DNA]</scope>
    <source>
        <strain evidence="11">PSBB022</strain>
    </source>
</reference>
<keyword evidence="5 7" id="KW-1133">Transmembrane helix</keyword>
<proteinExistence type="predicted"/>
<dbReference type="GO" id="GO:0005886">
    <property type="term" value="C:plasma membrane"/>
    <property type="evidence" value="ECO:0007669"/>
    <property type="project" value="UniProtKB-SubCell"/>
</dbReference>
<dbReference type="Gene3D" id="1.20.1560.10">
    <property type="entry name" value="ABC transporter type 1, transmembrane domain"/>
    <property type="match status" value="1"/>
</dbReference>
<dbReference type="Gene3D" id="3.40.50.300">
    <property type="entry name" value="P-loop containing nucleotide triphosphate hydrolases"/>
    <property type="match status" value="1"/>
</dbReference>
<dbReference type="InterPro" id="IPR017871">
    <property type="entry name" value="ABC_transporter-like_CS"/>
</dbReference>